<feature type="domain" description="AAA+ ATPase" evidence="3">
    <location>
        <begin position="217"/>
        <end position="367"/>
    </location>
</feature>
<proteinExistence type="inferred from homology"/>
<dbReference type="VEuPathDB" id="AmoebaDB:ACA1_267820"/>
<dbReference type="Pfam" id="PF01693">
    <property type="entry name" value="Cauli_VI"/>
    <property type="match status" value="1"/>
</dbReference>
<dbReference type="GeneID" id="14920265"/>
<comment type="cofactor">
    <cofactor evidence="1">
        <name>Mg(2+)</name>
        <dbReference type="ChEBI" id="CHEBI:18420"/>
    </cofactor>
</comment>
<dbReference type="RefSeq" id="XP_004341568.1">
    <property type="nucleotide sequence ID" value="XM_004341520.1"/>
</dbReference>
<keyword evidence="1" id="KW-0234">DNA repair</keyword>
<evidence type="ECO:0000259" key="3">
    <source>
        <dbReference type="SMART" id="SM00382"/>
    </source>
</evidence>
<dbReference type="PANTHER" id="PTHR47642">
    <property type="entry name" value="ATP-DEPENDENT DNA HELICASE"/>
    <property type="match status" value="1"/>
</dbReference>
<protein>
    <recommendedName>
        <fullName evidence="1">ATP-dependent DNA helicase</fullName>
        <ecNumber evidence="1">5.6.2.3</ecNumber>
    </recommendedName>
</protein>
<dbReference type="GO" id="GO:0043139">
    <property type="term" value="F:5'-3' DNA helicase activity"/>
    <property type="evidence" value="ECO:0007669"/>
    <property type="project" value="UniProtKB-EC"/>
</dbReference>
<comment type="catalytic activity">
    <reaction evidence="1">
        <text>ATP + H2O = ADP + phosphate + H(+)</text>
        <dbReference type="Rhea" id="RHEA:13065"/>
        <dbReference type="ChEBI" id="CHEBI:15377"/>
        <dbReference type="ChEBI" id="CHEBI:15378"/>
        <dbReference type="ChEBI" id="CHEBI:30616"/>
        <dbReference type="ChEBI" id="CHEBI:43474"/>
        <dbReference type="ChEBI" id="CHEBI:456216"/>
        <dbReference type="EC" id="5.6.2.3"/>
    </reaction>
</comment>
<feature type="region of interest" description="Disordered" evidence="2">
    <location>
        <begin position="127"/>
        <end position="147"/>
    </location>
</feature>
<dbReference type="SMART" id="SM00382">
    <property type="entry name" value="AAA"/>
    <property type="match status" value="1"/>
</dbReference>
<keyword evidence="1" id="KW-0067">ATP-binding</keyword>
<dbReference type="InterPro" id="IPR037056">
    <property type="entry name" value="RNase_H1_N_sf"/>
</dbReference>
<dbReference type="GO" id="GO:0005524">
    <property type="term" value="F:ATP binding"/>
    <property type="evidence" value="ECO:0007669"/>
    <property type="project" value="UniProtKB-KW"/>
</dbReference>
<sequence>MQGTEECKAQVDGYPGALFKGFTNVSEALQFLNGAIIDLVGEQPQPRLPETIFIDLVGEPEPVDDVVVVASTTPTTNFNYTYRPATTMTTTVPPPLPLPPLFVADWVQSYVPAFPVRRALPPSMPTVGSTVDISDSPVRSPVDQPVPKRMRYTTDAPPPPPLPPSCTAVPVSPPLAVAVAVAASLEAPFDSDGEEDHDDDDVVLSAEQRRALALAESGHSMFLTGCAGTGKSFLLGHILKRLRRIHRDPDAVAVTASTGVAACNIGGVTLHRWTGIGLGDESIAVMIRRAFGKKEQWQKARVLIIDEISMISADLFDKVEYIARRVRNWYNEPHKEQPFGGLQVICCGDFFQLPPVVDKMLGRRGGDENKVFAFNAESWPSCIDTVVQLTEVFRQKDERFQAILNGIRQGTCSDDAASTLNECRTPAQLHIPSDVCLMRNLDDGSNILPTKLCPTNYEVENINRVHINGIRSAPVKYPGKDDVPSEDGPRRILLNWLEKGCIALNHVELKIDAQVMLIKNLSSELYMYNSWQQRKWFSENSKTKLPRVRFVGTTEPIIIGPMVFSVKYREHGREHEASRCQVPLKLAWAVTIHKCQGLSLDRVEIQSLSRIFASGQAYVALSRVRTLEGLCLRDRFRKEHAMVSKEVVEFYRKCDREERYSCVAPKCQGVVESGQKVPRFVIAEYDEGAKREGKPLDISPAAKEKEVLQGVSTSTSYYTTSNKSSYGSNYSKSFGSKSYGSKSYSNDNYGKKQRYYN</sequence>
<dbReference type="EC" id="5.6.2.3" evidence="1"/>
<dbReference type="CDD" id="cd18809">
    <property type="entry name" value="SF1_C_RecD"/>
    <property type="match status" value="1"/>
</dbReference>
<dbReference type="GO" id="GO:0016887">
    <property type="term" value="F:ATP hydrolysis activity"/>
    <property type="evidence" value="ECO:0007669"/>
    <property type="project" value="RHEA"/>
</dbReference>
<evidence type="ECO:0000256" key="1">
    <source>
        <dbReference type="RuleBase" id="RU363044"/>
    </source>
</evidence>
<dbReference type="InterPro" id="IPR010285">
    <property type="entry name" value="DNA_helicase_pif1-like_DEAD"/>
</dbReference>
<gene>
    <name evidence="4" type="ORF">ACA1_267820</name>
</gene>
<dbReference type="Gene3D" id="3.40.50.300">
    <property type="entry name" value="P-loop containing nucleotide triphosphate hydrolases"/>
    <property type="match status" value="1"/>
</dbReference>
<dbReference type="InterPro" id="IPR051055">
    <property type="entry name" value="PIF1_helicase"/>
</dbReference>
<dbReference type="AlphaFoldDB" id="L8H2L1"/>
<dbReference type="Proteomes" id="UP000011083">
    <property type="component" value="Unassembled WGS sequence"/>
</dbReference>
<keyword evidence="1" id="KW-0227">DNA damage</keyword>
<dbReference type="OrthoDB" id="19611at2759"/>
<evidence type="ECO:0000256" key="2">
    <source>
        <dbReference type="SAM" id="MobiDB-lite"/>
    </source>
</evidence>
<name>L8H2L1_ACACF</name>
<dbReference type="STRING" id="1257118.L8H2L1"/>
<dbReference type="GO" id="GO:0006281">
    <property type="term" value="P:DNA repair"/>
    <property type="evidence" value="ECO:0007669"/>
    <property type="project" value="UniProtKB-KW"/>
</dbReference>
<dbReference type="Gene3D" id="3.40.970.10">
    <property type="entry name" value="Ribonuclease H1, N-terminal domain"/>
    <property type="match status" value="1"/>
</dbReference>
<keyword evidence="5" id="KW-1185">Reference proteome</keyword>
<accession>L8H2L1</accession>
<comment type="similarity">
    <text evidence="1">Belongs to the helicase family.</text>
</comment>
<dbReference type="InterPro" id="IPR027417">
    <property type="entry name" value="P-loop_NTPase"/>
</dbReference>
<dbReference type="CDD" id="cd18037">
    <property type="entry name" value="DEXSc_Pif1_like"/>
    <property type="match status" value="1"/>
</dbReference>
<dbReference type="PANTHER" id="PTHR47642:SF5">
    <property type="entry name" value="ATP-DEPENDENT DNA HELICASE"/>
    <property type="match status" value="1"/>
</dbReference>
<dbReference type="InterPro" id="IPR003593">
    <property type="entry name" value="AAA+_ATPase"/>
</dbReference>
<organism evidence="4 5">
    <name type="scientific">Acanthamoeba castellanii (strain ATCC 30010 / Neff)</name>
    <dbReference type="NCBI Taxonomy" id="1257118"/>
    <lineage>
        <taxon>Eukaryota</taxon>
        <taxon>Amoebozoa</taxon>
        <taxon>Discosea</taxon>
        <taxon>Longamoebia</taxon>
        <taxon>Centramoebida</taxon>
        <taxon>Acanthamoebidae</taxon>
        <taxon>Acanthamoeba</taxon>
    </lineage>
</organism>
<reference evidence="4 5" key="1">
    <citation type="journal article" date="2013" name="Genome Biol.">
        <title>Genome of Acanthamoeba castellanii highlights extensive lateral gene transfer and early evolution of tyrosine kinase signaling.</title>
        <authorList>
            <person name="Clarke M."/>
            <person name="Lohan A.J."/>
            <person name="Liu B."/>
            <person name="Lagkouvardos I."/>
            <person name="Roy S."/>
            <person name="Zafar N."/>
            <person name="Bertelli C."/>
            <person name="Schilde C."/>
            <person name="Kianianmomeni A."/>
            <person name="Burglin T.R."/>
            <person name="Frech C."/>
            <person name="Turcotte B."/>
            <person name="Kopec K.O."/>
            <person name="Synnott J.M."/>
            <person name="Choo C."/>
            <person name="Paponov I."/>
            <person name="Finkler A."/>
            <person name="Soon Heng Tan C."/>
            <person name="Hutchins A.P."/>
            <person name="Weinmeier T."/>
            <person name="Rattei T."/>
            <person name="Chu J.S."/>
            <person name="Gimenez G."/>
            <person name="Irimia M."/>
            <person name="Rigden D.J."/>
            <person name="Fitzpatrick D.A."/>
            <person name="Lorenzo-Morales J."/>
            <person name="Bateman A."/>
            <person name="Chiu C.H."/>
            <person name="Tang P."/>
            <person name="Hegemann P."/>
            <person name="Fromm H."/>
            <person name="Raoult D."/>
            <person name="Greub G."/>
            <person name="Miranda-Saavedra D."/>
            <person name="Chen N."/>
            <person name="Nash P."/>
            <person name="Ginger M.L."/>
            <person name="Horn M."/>
            <person name="Schaap P."/>
            <person name="Caler L."/>
            <person name="Loftus B."/>
        </authorList>
    </citation>
    <scope>NUCLEOTIDE SEQUENCE [LARGE SCALE GENOMIC DNA]</scope>
    <source>
        <strain evidence="4 5">Neff</strain>
    </source>
</reference>
<dbReference type="GO" id="GO:0000723">
    <property type="term" value="P:telomere maintenance"/>
    <property type="evidence" value="ECO:0007669"/>
    <property type="project" value="InterPro"/>
</dbReference>
<keyword evidence="1 4" id="KW-0347">Helicase</keyword>
<keyword evidence="1" id="KW-0547">Nucleotide-binding</keyword>
<dbReference type="InterPro" id="IPR011320">
    <property type="entry name" value="RNase_H1_N"/>
</dbReference>
<dbReference type="EMBL" id="KB007933">
    <property type="protein sequence ID" value="ELR19482.1"/>
    <property type="molecule type" value="Genomic_DNA"/>
</dbReference>
<keyword evidence="1" id="KW-0378">Hydrolase</keyword>
<dbReference type="Pfam" id="PF05970">
    <property type="entry name" value="PIF1"/>
    <property type="match status" value="1"/>
</dbReference>
<keyword evidence="1" id="KW-0233">DNA recombination</keyword>
<feature type="compositionally biased region" description="Low complexity" evidence="2">
    <location>
        <begin position="712"/>
        <end position="748"/>
    </location>
</feature>
<evidence type="ECO:0000313" key="5">
    <source>
        <dbReference type="Proteomes" id="UP000011083"/>
    </source>
</evidence>
<dbReference type="KEGG" id="acan:ACA1_267820"/>
<dbReference type="SUPFAM" id="SSF52540">
    <property type="entry name" value="P-loop containing nucleoside triphosphate hydrolases"/>
    <property type="match status" value="2"/>
</dbReference>
<evidence type="ECO:0000313" key="4">
    <source>
        <dbReference type="EMBL" id="ELR19482.1"/>
    </source>
</evidence>
<dbReference type="GO" id="GO:0006310">
    <property type="term" value="P:DNA recombination"/>
    <property type="evidence" value="ECO:0007669"/>
    <property type="project" value="UniProtKB-KW"/>
</dbReference>
<feature type="region of interest" description="Disordered" evidence="2">
    <location>
        <begin position="711"/>
        <end position="757"/>
    </location>
</feature>